<name>A0A821RPQ6_9NEOP</name>
<dbReference type="Gene3D" id="1.20.58.1520">
    <property type="match status" value="1"/>
</dbReference>
<dbReference type="Proteomes" id="UP000663880">
    <property type="component" value="Unassembled WGS sequence"/>
</dbReference>
<evidence type="ECO:0008006" key="5">
    <source>
        <dbReference type="Google" id="ProtNLM"/>
    </source>
</evidence>
<dbReference type="PANTHER" id="PTHR19321:SF41">
    <property type="entry name" value="FASCETTO-RELATED"/>
    <property type="match status" value="1"/>
</dbReference>
<reference evidence="3" key="1">
    <citation type="submission" date="2021-02" db="EMBL/GenBank/DDBJ databases">
        <authorList>
            <person name="Steward A R."/>
        </authorList>
    </citation>
    <scope>NUCLEOTIDE SEQUENCE</scope>
</reference>
<feature type="coiled-coil region" evidence="1">
    <location>
        <begin position="225"/>
        <end position="252"/>
    </location>
</feature>
<dbReference type="AlphaFoldDB" id="A0A821RPQ6"/>
<comment type="caution">
    <text evidence="3">The sequence shown here is derived from an EMBL/GenBank/DDBJ whole genome shotgun (WGS) entry which is preliminary data.</text>
</comment>
<evidence type="ECO:0000313" key="3">
    <source>
        <dbReference type="EMBL" id="CAF4842352.1"/>
    </source>
</evidence>
<dbReference type="GO" id="GO:0005737">
    <property type="term" value="C:cytoplasm"/>
    <property type="evidence" value="ECO:0007669"/>
    <property type="project" value="TreeGrafter"/>
</dbReference>
<evidence type="ECO:0000256" key="2">
    <source>
        <dbReference type="SAM" id="MobiDB-lite"/>
    </source>
</evidence>
<dbReference type="Pfam" id="PF03999">
    <property type="entry name" value="MAP65_ASE1"/>
    <property type="match status" value="1"/>
</dbReference>
<keyword evidence="4" id="KW-1185">Reference proteome</keyword>
<dbReference type="EMBL" id="CAJOBZ010000013">
    <property type="protein sequence ID" value="CAF4842352.1"/>
    <property type="molecule type" value="Genomic_DNA"/>
</dbReference>
<gene>
    <name evidence="3" type="ORF">PMACD_LOCUS6290</name>
</gene>
<protein>
    <recommendedName>
        <fullName evidence="5">Protein regulator of cytokinesis 1</fullName>
    </recommendedName>
</protein>
<accession>A0A821RPQ6</accession>
<dbReference type="GO" id="GO:1990023">
    <property type="term" value="C:mitotic spindle midzone"/>
    <property type="evidence" value="ECO:0007669"/>
    <property type="project" value="TreeGrafter"/>
</dbReference>
<organism evidence="3 4">
    <name type="scientific">Pieris macdunnoughi</name>
    <dbReference type="NCBI Taxonomy" id="345717"/>
    <lineage>
        <taxon>Eukaryota</taxon>
        <taxon>Metazoa</taxon>
        <taxon>Ecdysozoa</taxon>
        <taxon>Arthropoda</taxon>
        <taxon>Hexapoda</taxon>
        <taxon>Insecta</taxon>
        <taxon>Pterygota</taxon>
        <taxon>Neoptera</taxon>
        <taxon>Endopterygota</taxon>
        <taxon>Lepidoptera</taxon>
        <taxon>Glossata</taxon>
        <taxon>Ditrysia</taxon>
        <taxon>Papilionoidea</taxon>
        <taxon>Pieridae</taxon>
        <taxon>Pierinae</taxon>
        <taxon>Pieris</taxon>
    </lineage>
</organism>
<dbReference type="GO" id="GO:0051256">
    <property type="term" value="P:mitotic spindle midzone assembly"/>
    <property type="evidence" value="ECO:0007669"/>
    <property type="project" value="TreeGrafter"/>
</dbReference>
<feature type="region of interest" description="Disordered" evidence="2">
    <location>
        <begin position="451"/>
        <end position="506"/>
    </location>
</feature>
<dbReference type="InterPro" id="IPR007145">
    <property type="entry name" value="MAP65_Ase1_PRC1"/>
</dbReference>
<proteinExistence type="predicted"/>
<feature type="coiled-coil region" evidence="1">
    <location>
        <begin position="63"/>
        <end position="130"/>
    </location>
</feature>
<evidence type="ECO:0000313" key="4">
    <source>
        <dbReference type="Proteomes" id="UP000663880"/>
    </source>
</evidence>
<feature type="region of interest" description="Disordered" evidence="2">
    <location>
        <begin position="711"/>
        <end position="734"/>
    </location>
</feature>
<feature type="region of interest" description="Disordered" evidence="2">
    <location>
        <begin position="651"/>
        <end position="673"/>
    </location>
</feature>
<feature type="compositionally biased region" description="Polar residues" evidence="2">
    <location>
        <begin position="464"/>
        <end position="476"/>
    </location>
</feature>
<dbReference type="PANTHER" id="PTHR19321">
    <property type="entry name" value="PROTEIN REGULATOR OF CYTOKINESIS 1 PRC1-RELATED"/>
    <property type="match status" value="1"/>
</dbReference>
<feature type="compositionally biased region" description="Polar residues" evidence="2">
    <location>
        <begin position="663"/>
        <end position="673"/>
    </location>
</feature>
<evidence type="ECO:0000256" key="1">
    <source>
        <dbReference type="SAM" id="Coils"/>
    </source>
</evidence>
<keyword evidence="1" id="KW-0175">Coiled coil</keyword>
<dbReference type="OrthoDB" id="642895at2759"/>
<sequence length="734" mass="85305">MTVKREDIEKHFDETIEKITKDLRHLMSRLWENWSHLGVDEKTKFANIVKLNQIEHDFHNEVMTETTLKMKLLQEEIENLKEETEELSRSLSINIELQSMTEDTLLYQYKKDLEDQIAGYREQVKQRTIKMERLMEWQQDLSEKLGVTMQELQEIPLPSEEELDQLKHNLEVLQAERDRRVESFLYTQVEIKDIMEKLQMKPQSKFEQMVVSSLSVDFKVTDMNMDRLAKLKQDLQEKYEQTNNRVLELRERLARLWECLEEDRIYRDNFLQAHPGCSPPTEAALKEELKRCEVIKRQKISVFVANIRTKIKLMWDNLMYSREQRDEFQHYHVDHYTEDILALHEMYLEKITKFYEEHRDIYELVATRKGLWQKMTELESRASAPGRFNNRGGQLLKEERERKAITSSLPNVEAQIRDKVLKYEEETGATFTIDGKPLLELMKDDWENRKAERQNKMSARKQALTPTTPSFRSMATSPLGKRNRTAAGLAHTADRNRPPTKRQLVTGSATKATSILTANRSVLKRSAITSIKRRISGRLAARDEGKSEAKRKLDYLEPHTKNTKIIVNGSILKHKRTSLSRRCSNRQSVNVTQTTSGDEQPLAESTMLTTYTDFRDGIHLKQISRSSVAHNAQHNVDNIVSIKVETPKTALRNAAQTPRGKENTPNPSNLLVTPNRLTRSATKLNLDGFATPRTPLSSKNNVVKNMQLKTTPNSVGRSKSQTHLHRVKNLPPLI</sequence>
<dbReference type="GO" id="GO:0008017">
    <property type="term" value="F:microtubule binding"/>
    <property type="evidence" value="ECO:0007669"/>
    <property type="project" value="InterPro"/>
</dbReference>